<feature type="chain" id="PRO_5046553776" evidence="5">
    <location>
        <begin position="20"/>
        <end position="929"/>
    </location>
</feature>
<name>A0ABV1RXB4_9BACT</name>
<comment type="caution">
    <text evidence="7">The sequence shown here is derived from an EMBL/GenBank/DDBJ whole genome shotgun (WGS) entry which is preliminary data.</text>
</comment>
<gene>
    <name evidence="7" type="ORF">ABS362_14730</name>
</gene>
<evidence type="ECO:0000256" key="5">
    <source>
        <dbReference type="SAM" id="SignalP"/>
    </source>
</evidence>
<proteinExistence type="predicted"/>
<dbReference type="EMBL" id="JBEOKT010000014">
    <property type="protein sequence ID" value="MER2998806.1"/>
    <property type="molecule type" value="Genomic_DNA"/>
</dbReference>
<feature type="domain" description="Outer membrane protein beta-barrel" evidence="6">
    <location>
        <begin position="435"/>
        <end position="902"/>
    </location>
</feature>
<dbReference type="Gene3D" id="2.60.40.1120">
    <property type="entry name" value="Carboxypeptidase-like, regulatory domain"/>
    <property type="match status" value="1"/>
</dbReference>
<evidence type="ECO:0000313" key="7">
    <source>
        <dbReference type="EMBL" id="MER2998806.1"/>
    </source>
</evidence>
<dbReference type="RefSeq" id="WP_350413256.1">
    <property type="nucleotide sequence ID" value="NZ_JBEOKT010000014.1"/>
</dbReference>
<keyword evidence="2" id="KW-0472">Membrane</keyword>
<dbReference type="SUPFAM" id="SSF56935">
    <property type="entry name" value="Porins"/>
    <property type="match status" value="1"/>
</dbReference>
<evidence type="ECO:0000256" key="2">
    <source>
        <dbReference type="ARBA" id="ARBA00023136"/>
    </source>
</evidence>
<organism evidence="7 8">
    <name type="scientific">Pontibacter populi</name>
    <dbReference type="NCBI Taxonomy" id="890055"/>
    <lineage>
        <taxon>Bacteria</taxon>
        <taxon>Pseudomonadati</taxon>
        <taxon>Bacteroidota</taxon>
        <taxon>Cytophagia</taxon>
        <taxon>Cytophagales</taxon>
        <taxon>Hymenobacteraceae</taxon>
        <taxon>Pontibacter</taxon>
    </lineage>
</organism>
<evidence type="ECO:0000256" key="3">
    <source>
        <dbReference type="ARBA" id="ARBA00023237"/>
    </source>
</evidence>
<reference evidence="7 8" key="1">
    <citation type="submission" date="2024-06" db="EMBL/GenBank/DDBJ databases">
        <title>Pontibacter populi HYL7-15.</title>
        <authorList>
            <person name="Kim M.K."/>
        </authorList>
    </citation>
    <scope>NUCLEOTIDE SEQUENCE [LARGE SCALE GENOMIC DNA]</scope>
    <source>
        <strain evidence="7 8">HYL7-15</strain>
    </source>
</reference>
<feature type="region of interest" description="Disordered" evidence="4">
    <location>
        <begin position="909"/>
        <end position="929"/>
    </location>
</feature>
<feature type="signal peptide" evidence="5">
    <location>
        <begin position="1"/>
        <end position="19"/>
    </location>
</feature>
<dbReference type="SUPFAM" id="SSF49464">
    <property type="entry name" value="Carboxypeptidase regulatory domain-like"/>
    <property type="match status" value="1"/>
</dbReference>
<accession>A0ABV1RXB4</accession>
<keyword evidence="3" id="KW-0998">Cell outer membrane</keyword>
<comment type="subcellular location">
    <subcellularLocation>
        <location evidence="1">Cell outer membrane</location>
    </subcellularLocation>
</comment>
<dbReference type="Gene3D" id="2.170.130.10">
    <property type="entry name" value="TonB-dependent receptor, plug domain"/>
    <property type="match status" value="1"/>
</dbReference>
<sequence>MRKFLLTLVLLFTIVGAFAQSASITGAIKSGQDNSALPGASVLLVNSATAATVASITDVEGNFRFERVATGDYTIKVNYLGFKPFSRNVKMEGKAISLGALTLEEASTAIGEVEIVGRAPLGEQKGDTAQFNAKAFKTAPDASAEELVTKMPGVTIQDGKIQAQGEEVKQVMIDGKRYTGEDVSSAVRNISADMIESVQVFDGQSDRAAFSGFDDGNRVKTLNFTTKKDRRQGYMGKISAGYGTDERYMVGAAINYYNGPRRVTITGLTNNINMSDFSVGETPGGGMRGRRGRWGAAPSGISTTNMFSINFNDMLGKKIEVSGNYNYSNSDNSNDQYRFRDFVNTDTTYLENSLDNEIDDSHRFNLRFQYNINENNRLLVTPSITVQHSDALNNISAYTIDNAETAQEETLTQSLSRNRNDNQNIIFNNNILYSHRFGDSGRILTTNFSTGYNTTDGETYQLEDTDNLTDPTEDVNRNQFIKLDRENLTWSGNVDYSQRLGENSRLQLEYNIGNQANDSDRRTYDFIESDGQYDNKANTPLSNSFKSDYLSQTFGPSYQYRTEKTRFQADLRYQIASLQSDVSYPKPYSLKREFNTVLPSAQFEYKFSEASNLSINFRSNTNVPSVTDLQQVLDISRPTQLRIGNPALDQDYQNRINIRYRNFNAETNRVFFVGMFGTITQDYVASSVYTRDIPAAFVEGYDPQPGARLTRPVNMDGYYNVRSFMNYGQPLNFISSNFNMFGMVGYERKPGMLDEEVNYANTTNLGAGINISSNISEKVDFTISSHSNYNIVKNTLLTQNNNYFTQNTNLRYNWILLKGLVYRTELNHVYNSGLSKGVDPSYVLWNMSLGKKVFKNQQGEISFSVNDVLGQNVSVQRNIQTDYIEDVQSTVLQRFFMVTFTYNLKKFASGSAPEENNNRGWGPGMRRGH</sequence>
<dbReference type="InterPro" id="IPR008969">
    <property type="entry name" value="CarboxyPept-like_regulatory"/>
</dbReference>
<dbReference type="Proteomes" id="UP001476807">
    <property type="component" value="Unassembled WGS sequence"/>
</dbReference>
<dbReference type="InterPro" id="IPR036942">
    <property type="entry name" value="Beta-barrel_TonB_sf"/>
</dbReference>
<evidence type="ECO:0000256" key="4">
    <source>
        <dbReference type="SAM" id="MobiDB-lite"/>
    </source>
</evidence>
<dbReference type="InterPro" id="IPR041700">
    <property type="entry name" value="OMP_b-brl_3"/>
</dbReference>
<dbReference type="Pfam" id="PF14905">
    <property type="entry name" value="OMP_b-brl_3"/>
    <property type="match status" value="1"/>
</dbReference>
<keyword evidence="8" id="KW-1185">Reference proteome</keyword>
<protein>
    <submittedName>
        <fullName evidence="7">Outer membrane beta-barrel protein</fullName>
    </submittedName>
</protein>
<dbReference type="Gene3D" id="2.40.170.20">
    <property type="entry name" value="TonB-dependent receptor, beta-barrel domain"/>
    <property type="match status" value="1"/>
</dbReference>
<keyword evidence="5" id="KW-0732">Signal</keyword>
<evidence type="ECO:0000259" key="6">
    <source>
        <dbReference type="Pfam" id="PF14905"/>
    </source>
</evidence>
<dbReference type="Pfam" id="PF13620">
    <property type="entry name" value="CarboxypepD_reg"/>
    <property type="match status" value="1"/>
</dbReference>
<evidence type="ECO:0000313" key="8">
    <source>
        <dbReference type="Proteomes" id="UP001476807"/>
    </source>
</evidence>
<evidence type="ECO:0000256" key="1">
    <source>
        <dbReference type="ARBA" id="ARBA00004442"/>
    </source>
</evidence>
<dbReference type="InterPro" id="IPR037066">
    <property type="entry name" value="Plug_dom_sf"/>
</dbReference>